<name>A0A9D1F8A0_9FIRM</name>
<gene>
    <name evidence="2" type="ORF">IAA83_02360</name>
</gene>
<evidence type="ECO:0000313" key="3">
    <source>
        <dbReference type="Proteomes" id="UP000886741"/>
    </source>
</evidence>
<accession>A0A9D1F8A0</accession>
<feature type="chain" id="PRO_5039587688" description="Lipoprotein" evidence="1">
    <location>
        <begin position="22"/>
        <end position="191"/>
    </location>
</feature>
<dbReference type="Proteomes" id="UP000886741">
    <property type="component" value="Unassembled WGS sequence"/>
</dbReference>
<dbReference type="EMBL" id="DVJJ01000043">
    <property type="protein sequence ID" value="HIS64199.1"/>
    <property type="molecule type" value="Genomic_DNA"/>
</dbReference>
<dbReference type="PROSITE" id="PS51257">
    <property type="entry name" value="PROKAR_LIPOPROTEIN"/>
    <property type="match status" value="1"/>
</dbReference>
<organism evidence="2 3">
    <name type="scientific">Candidatus Avoscillospira avistercoris</name>
    <dbReference type="NCBI Taxonomy" id="2840707"/>
    <lineage>
        <taxon>Bacteria</taxon>
        <taxon>Bacillati</taxon>
        <taxon>Bacillota</taxon>
        <taxon>Clostridia</taxon>
        <taxon>Eubacteriales</taxon>
        <taxon>Oscillospiraceae</taxon>
        <taxon>Oscillospiraceae incertae sedis</taxon>
        <taxon>Candidatus Avoscillospira</taxon>
    </lineage>
</organism>
<dbReference type="AlphaFoldDB" id="A0A9D1F8A0"/>
<evidence type="ECO:0008006" key="4">
    <source>
        <dbReference type="Google" id="ProtNLM"/>
    </source>
</evidence>
<protein>
    <recommendedName>
        <fullName evidence="4">Lipoprotein</fullName>
    </recommendedName>
</protein>
<reference evidence="2" key="2">
    <citation type="journal article" date="2021" name="PeerJ">
        <title>Extensive microbial diversity within the chicken gut microbiome revealed by metagenomics and culture.</title>
        <authorList>
            <person name="Gilroy R."/>
            <person name="Ravi A."/>
            <person name="Getino M."/>
            <person name="Pursley I."/>
            <person name="Horton D.L."/>
            <person name="Alikhan N.F."/>
            <person name="Baker D."/>
            <person name="Gharbi K."/>
            <person name="Hall N."/>
            <person name="Watson M."/>
            <person name="Adriaenssens E.M."/>
            <person name="Foster-Nyarko E."/>
            <person name="Jarju S."/>
            <person name="Secka A."/>
            <person name="Antonio M."/>
            <person name="Oren A."/>
            <person name="Chaudhuri R.R."/>
            <person name="La Ragione R."/>
            <person name="Hildebrand F."/>
            <person name="Pallen M.J."/>
        </authorList>
    </citation>
    <scope>NUCLEOTIDE SEQUENCE</scope>
    <source>
        <strain evidence="2">ChiBcec16-1751</strain>
    </source>
</reference>
<reference evidence="2" key="1">
    <citation type="submission" date="2020-10" db="EMBL/GenBank/DDBJ databases">
        <authorList>
            <person name="Gilroy R."/>
        </authorList>
    </citation>
    <scope>NUCLEOTIDE SEQUENCE</scope>
    <source>
        <strain evidence="2">ChiBcec16-1751</strain>
    </source>
</reference>
<proteinExistence type="predicted"/>
<keyword evidence="1" id="KW-0732">Signal</keyword>
<evidence type="ECO:0000256" key="1">
    <source>
        <dbReference type="SAM" id="SignalP"/>
    </source>
</evidence>
<sequence length="191" mass="20363">MKKIWKGAVAAGLCMTLAACGGEETSPVQEALSFRTDLLAVEQCTFTAQVTADYGERAYTFGLDCVYEPRNDRAELTVTEPESIAGITAAMEGTDGTVAFDGTALELGTLASGKTAPMALPQLLGQAWTGGYIESQTAADSGFLVTYQVGYEQDALMVYTAFDEGGVPLWAEIYDEDTCVLQAELSNFTMK</sequence>
<comment type="caution">
    <text evidence="2">The sequence shown here is derived from an EMBL/GenBank/DDBJ whole genome shotgun (WGS) entry which is preliminary data.</text>
</comment>
<feature type="signal peptide" evidence="1">
    <location>
        <begin position="1"/>
        <end position="21"/>
    </location>
</feature>
<evidence type="ECO:0000313" key="2">
    <source>
        <dbReference type="EMBL" id="HIS64199.1"/>
    </source>
</evidence>